<dbReference type="InterPro" id="IPR018973">
    <property type="entry name" value="MZB"/>
</dbReference>
<dbReference type="EMBL" id="JABUKG010000003">
    <property type="protein sequence ID" value="MBY6319965.1"/>
    <property type="molecule type" value="Genomic_DNA"/>
</dbReference>
<organism evidence="6 7">
    <name type="scientific">Rhodococcoides kroppenstedtii</name>
    <dbReference type="NCBI Taxonomy" id="293050"/>
    <lineage>
        <taxon>Bacteria</taxon>
        <taxon>Bacillati</taxon>
        <taxon>Actinomycetota</taxon>
        <taxon>Actinomycetes</taxon>
        <taxon>Mycobacteriales</taxon>
        <taxon>Nocardiaceae</taxon>
        <taxon>Rhodococcoides</taxon>
    </lineage>
</organism>
<proteinExistence type="predicted"/>
<dbReference type="Gene3D" id="3.40.50.300">
    <property type="entry name" value="P-loop containing nucleotide triphosphate hydrolases"/>
    <property type="match status" value="2"/>
</dbReference>
<accession>A0ABS7NPQ0</accession>
<dbReference type="InterPro" id="IPR027417">
    <property type="entry name" value="P-loop_NTPase"/>
</dbReference>
<keyword evidence="6" id="KW-0347">Helicase</keyword>
<evidence type="ECO:0000313" key="7">
    <source>
        <dbReference type="Proteomes" id="UP001520140"/>
    </source>
</evidence>
<dbReference type="SMART" id="SM00487">
    <property type="entry name" value="DEXDc"/>
    <property type="match status" value="1"/>
</dbReference>
<evidence type="ECO:0000256" key="1">
    <source>
        <dbReference type="ARBA" id="ARBA00022741"/>
    </source>
</evidence>
<dbReference type="SUPFAM" id="SSF52540">
    <property type="entry name" value="P-loop containing nucleoside triphosphate hydrolases"/>
    <property type="match status" value="2"/>
</dbReference>
<gene>
    <name evidence="6" type="ORF">HQ605_03920</name>
</gene>
<dbReference type="Pfam" id="PF00270">
    <property type="entry name" value="DEAD"/>
    <property type="match status" value="1"/>
</dbReference>
<feature type="domain" description="Helicase C-terminal" evidence="5">
    <location>
        <begin position="988"/>
        <end position="1154"/>
    </location>
</feature>
<dbReference type="SMART" id="SM00490">
    <property type="entry name" value="HELICc"/>
    <property type="match status" value="1"/>
</dbReference>
<evidence type="ECO:0000259" key="5">
    <source>
        <dbReference type="PROSITE" id="PS51194"/>
    </source>
</evidence>
<feature type="region of interest" description="Disordered" evidence="3">
    <location>
        <begin position="424"/>
        <end position="445"/>
    </location>
</feature>
<dbReference type="Pfam" id="PF00271">
    <property type="entry name" value="Helicase_C"/>
    <property type="match status" value="1"/>
</dbReference>
<dbReference type="InterPro" id="IPR011545">
    <property type="entry name" value="DEAD/DEAH_box_helicase_dom"/>
</dbReference>
<evidence type="ECO:0000256" key="3">
    <source>
        <dbReference type="SAM" id="MobiDB-lite"/>
    </source>
</evidence>
<dbReference type="InterPro" id="IPR014001">
    <property type="entry name" value="Helicase_ATP-bd"/>
</dbReference>
<reference evidence="6 7" key="1">
    <citation type="submission" date="2020-06" db="EMBL/GenBank/DDBJ databases">
        <title>Taxonomy, biology and ecology of Rhodococcus bacteria occurring in California pistachio and other woody hosts as revealed by genome sequence analyses.</title>
        <authorList>
            <person name="Gai Y."/>
            <person name="Riely B."/>
        </authorList>
    </citation>
    <scope>NUCLEOTIDE SEQUENCE [LARGE SCALE GENOMIC DNA]</scope>
    <source>
        <strain evidence="6 7">BP-284</strain>
    </source>
</reference>
<dbReference type="GO" id="GO:0004386">
    <property type="term" value="F:helicase activity"/>
    <property type="evidence" value="ECO:0007669"/>
    <property type="project" value="UniProtKB-KW"/>
</dbReference>
<sequence length="2136" mass="228440">MAELLPLAQADRIAASLIDYLGTTFALSDPDARRALDDFLSDAEHGMFRGPYVRLRLPFRPAADGWRDHLEWYEGFTPYGHQAAAFERLSSRRPDGKDVRPQPTLVTTGTGSGKTEAFSYPILDHVQRAKRRGVTGTKAIVLYPMNALANDQAGRLARLIASSPALAGVTAALYTGESGEKRTIVTADGLITDREVIRSVAPDILLTNYKMLDQLLLRSADAGLWKQSADSLQYLVLDEFHTYDGAQGTDVSMLLRRLGMTLRANRANAVVTTGSGPLGTVTPVATSATLGDGGDPTAMLDFAETVFGEAFGPDCVVTESRLSIDEWSRLGDVTAGHPPMTRASIDDSLVFALAEAAEGDGPADVTSRVCAALSGPGRSSADGATPLDIVRSHPLIARLVASTTNATALDELVDSGVFEPTALEGSTELRSPVDPVTRGPDGNDRRRRRLALGAVITALSHIRADGPNRDAVSVDVHLWVRELTRLDRAVAGAPSFVWSDDGVAVDPLDGESDAPPTLPAVYCRLCNRSGWGVVLAPTGADLDGDETTIRRRRAANDDRFRALIHAPAEGDLPLESVSAEAAADAPGDARVGWLVIAERRIVTQRPDDATIAEGGAVPVLVDLGADAGTNSVRDVCPSCGQRDGIRFLGSAIATMLSVSLSTMFGTPDLDSAEKRALVFTDSVQDAAHRAGFVQARSRSLTLRALIRQSIPGSGIDLESLSQSMITDAGDDKHARYRLLPPDLADRPEFSTFWSRPRLHQVGDSRARVAKRLLLDLSLEFGLRSTVGRTLSRTGTAVAEVAVPVAALRTVGRAATESAGIQLAFGDAASDEQVVRWVRGVLEHMRLRGAIAHVWFDKFRFEDGSRWRVTGGRPRSEGMPAFGRGNSAPGFPLIGTPSKSDSDLEPVASQRGWHAQWAAKNLGLTRAEGAVAARTVMERLARDGWIGESATESGNRTFALAPSAVVVFPLSDSAIATPSASLVCSLCGDVTVLGRTATEQLAHGPCFLDRCVGTMQPHAIADNFYRDMYRDNDVRRVVAREHTSLLDDETRLTYESEFKSRDPEPDAPNVLVATPTLEMGIDIGDLSAVMLSSLPRSVASYVQRVGRAGRLTGNAVALAFVTGRGDQLPRFSRPTTTINGAVRPPATYLDAEEILRRQFVASVADRSARRSDRVHPRSISEALAATGPDSYLGQLIADAETNGDAFVAEFLSGFSGLDAQVTERLEAFPRPVDGPGTSDLAKRCHRASAEWKHRVETLVHRSAAIQASLPELGAKARSSAATEDDKAADRTARVAVGLVAKQLASLRSQYWISALETFGLLPNYTLLDDSVTLAVAVHWIDPTSADWRQTDFELTRSSAQALRDFAPGSTFYAGGYAIDIDAVDLGIDNDAVRTWTCCPACGYVAEPAAGPTAPSSCPRCGTAALADTGQSLAVVELTNVSAVIRRDEAAIDDARDERQRTPFTIVTAADIDPTRFVTRWFVESLGFGVTHRRDMTIRWINTGGSRVGGSTRQLAGHDVEATMFRVCSECGKLDTDTRRNHPQEHRPWCSLRKAPTESTVSIALARSLTTEGLVLRLPASVTWGDAFAIPSLSSALLVGLRERIGGDPDHLQVVVVHDPTSSGTTVPSLLVHDVVPGGTGYLADLATPENIWDVLARAYRVVATCPCAGDGKLACDKCLLPFAAPAEVRYTSRSAAQRHLRTILTGQETPTDDGDLPTAMTWTVVDDEPVDDDPESALERRFRAEFTRRVEALGAHVTQAPSDRGIVLGIALGPTNRWTMRPQENILGSKPDFLLTSVNPGVPPTAIFTDGRRWHATPAHNRLADDAEKRRNLRDGGYQVVAVTHHDLLGTPVDSAALGREHVPSVLGFAGDGLAKSSLDLVFGTALDLLVAWVQAPTAVPRQSLAHFLPVLALPVLAASGARTGGARVELLALAALDGATTHVENSDTVVWRSSTVAVAVRVPSSGFHDCEIAVVLDDADEALGDNAADAWREWLLWSNLLQLRQRPAVLTTRRHLESASMSVAAPTPPAAPSTGVGDGAVSLPADWQSVFDEVTDAVKGVVVRLADAGLPAPVVGEEVDGLPVELSWPAVRVVCDVELTDSDRVSLQTAGWTVCAPDRESALAALDLDSFRNRGS</sequence>
<dbReference type="PANTHER" id="PTHR47957:SF3">
    <property type="entry name" value="ATP-DEPENDENT HELICASE HRQ1"/>
    <property type="match status" value="1"/>
</dbReference>
<feature type="domain" description="Helicase ATP-binding" evidence="4">
    <location>
        <begin position="95"/>
        <end position="308"/>
    </location>
</feature>
<protein>
    <submittedName>
        <fullName evidence="6">DEAD/DEAH box helicase</fullName>
    </submittedName>
</protein>
<dbReference type="PROSITE" id="PS51192">
    <property type="entry name" value="HELICASE_ATP_BIND_1"/>
    <property type="match status" value="1"/>
</dbReference>
<keyword evidence="6" id="KW-0378">Hydrolase</keyword>
<feature type="region of interest" description="Disordered" evidence="3">
    <location>
        <begin position="92"/>
        <end position="111"/>
    </location>
</feature>
<name>A0ABS7NPQ0_9NOCA</name>
<comment type="caution">
    <text evidence="6">The sequence shown here is derived from an EMBL/GenBank/DDBJ whole genome shotgun (WGS) entry which is preliminary data.</text>
</comment>
<dbReference type="Pfam" id="PF09369">
    <property type="entry name" value="MZB"/>
    <property type="match status" value="1"/>
</dbReference>
<keyword evidence="2" id="KW-0067">ATP-binding</keyword>
<keyword evidence="7" id="KW-1185">Reference proteome</keyword>
<keyword evidence="1" id="KW-0547">Nucleotide-binding</keyword>
<evidence type="ECO:0000256" key="2">
    <source>
        <dbReference type="ARBA" id="ARBA00022840"/>
    </source>
</evidence>
<dbReference type="RefSeq" id="WP_068099762.1">
    <property type="nucleotide sequence ID" value="NZ_JABUKE010000010.1"/>
</dbReference>
<evidence type="ECO:0000259" key="4">
    <source>
        <dbReference type="PROSITE" id="PS51192"/>
    </source>
</evidence>
<dbReference type="PROSITE" id="PS51194">
    <property type="entry name" value="HELICASE_CTER"/>
    <property type="match status" value="1"/>
</dbReference>
<dbReference type="Proteomes" id="UP001520140">
    <property type="component" value="Unassembled WGS sequence"/>
</dbReference>
<dbReference type="PANTHER" id="PTHR47957">
    <property type="entry name" value="ATP-DEPENDENT HELICASE HRQ1"/>
    <property type="match status" value="1"/>
</dbReference>
<dbReference type="InterPro" id="IPR001650">
    <property type="entry name" value="Helicase_C-like"/>
</dbReference>
<evidence type="ECO:0000313" key="6">
    <source>
        <dbReference type="EMBL" id="MBY6319965.1"/>
    </source>
</evidence>